<dbReference type="InterPro" id="IPR050546">
    <property type="entry name" value="Glycosyl_Hydrlase_16"/>
</dbReference>
<comment type="caution">
    <text evidence="3">The sequence shown here is derived from an EMBL/GenBank/DDBJ whole genome shotgun (WGS) entry which is preliminary data.</text>
</comment>
<proteinExistence type="predicted"/>
<dbReference type="STRING" id="1081102.A0A167VHR0"/>
<dbReference type="Pfam" id="PF26113">
    <property type="entry name" value="GH16_XgeA"/>
    <property type="match status" value="1"/>
</dbReference>
<name>A0A167VHR0_9HYPO</name>
<keyword evidence="4" id="KW-1185">Reference proteome</keyword>
<dbReference type="GO" id="GO:0005975">
    <property type="term" value="P:carbohydrate metabolic process"/>
    <property type="evidence" value="ECO:0007669"/>
    <property type="project" value="InterPro"/>
</dbReference>
<dbReference type="InterPro" id="IPR013320">
    <property type="entry name" value="ConA-like_dom_sf"/>
</dbReference>
<dbReference type="Gene3D" id="2.60.120.200">
    <property type="match status" value="1"/>
</dbReference>
<evidence type="ECO:0000313" key="4">
    <source>
        <dbReference type="Proteomes" id="UP000076874"/>
    </source>
</evidence>
<keyword evidence="1" id="KW-0732">Signal</keyword>
<accession>A0A167VHR0</accession>
<feature type="chain" id="PRO_5007893459" evidence="1">
    <location>
        <begin position="27"/>
        <end position="334"/>
    </location>
</feature>
<reference evidence="3 4" key="1">
    <citation type="journal article" date="2016" name="Genome Biol. Evol.">
        <title>Divergent and convergent evolution of fungal pathogenicity.</title>
        <authorList>
            <person name="Shang Y."/>
            <person name="Xiao G."/>
            <person name="Zheng P."/>
            <person name="Cen K."/>
            <person name="Zhan S."/>
            <person name="Wang C."/>
        </authorList>
    </citation>
    <scope>NUCLEOTIDE SEQUENCE [LARGE SCALE GENOMIC DNA]</scope>
    <source>
        <strain evidence="3 4">RCEF 264</strain>
    </source>
</reference>
<evidence type="ECO:0000256" key="1">
    <source>
        <dbReference type="SAM" id="SignalP"/>
    </source>
</evidence>
<dbReference type="Proteomes" id="UP000076874">
    <property type="component" value="Unassembled WGS sequence"/>
</dbReference>
<gene>
    <name evidence="3" type="ORF">SPI_04169</name>
</gene>
<dbReference type="EMBL" id="AZHD01000006">
    <property type="protein sequence ID" value="OAA62629.1"/>
    <property type="molecule type" value="Genomic_DNA"/>
</dbReference>
<evidence type="ECO:0000259" key="2">
    <source>
        <dbReference type="PROSITE" id="PS51762"/>
    </source>
</evidence>
<dbReference type="PANTHER" id="PTHR10963:SF60">
    <property type="entry name" value="GRAM-NEGATIVE BACTERIA-BINDING PROTEIN 1-RELATED"/>
    <property type="match status" value="1"/>
</dbReference>
<feature type="signal peptide" evidence="1">
    <location>
        <begin position="1"/>
        <end position="26"/>
    </location>
</feature>
<protein>
    <submittedName>
        <fullName evidence="3">Glucan endo-1,3-beta-glucosidase A1-like protein</fullName>
    </submittedName>
</protein>
<sequence>MVSTTSLLPRLVLLLAAAAGCQEAAAFPLFYRHVAPRAGNPGVVGNIRIPAGFTKTLFSDDFSGTAGSLPAAARWTIDTGTAYPGGGSPQWGTGEVESYTRNAANLQITAAGTLLLTPVATTAGGRTTWTSARIESVKAYDFTCAVGKKLRIESRLKLGANAAASQLGIWNAFWTLGAAYRGNYQNWPAVGEVDVLESINGQSIAYETVHCGTASGGPCHESTGISKTTPFARGGWYTAAVIIDRTAARSTADWQKEKITWLLNEQLVFTLAATTVNNQAAWAALAQNAKFILFNVAVGGAFPTAVAGVTTPTARTVGGTGSGMEVDYVAVFTS</sequence>
<dbReference type="OrthoDB" id="192832at2759"/>
<feature type="domain" description="GH16" evidence="2">
    <location>
        <begin position="42"/>
        <end position="334"/>
    </location>
</feature>
<dbReference type="PROSITE" id="PS51762">
    <property type="entry name" value="GH16_2"/>
    <property type="match status" value="1"/>
</dbReference>
<dbReference type="PANTHER" id="PTHR10963">
    <property type="entry name" value="GLYCOSYL HYDROLASE-RELATED"/>
    <property type="match status" value="1"/>
</dbReference>
<dbReference type="SUPFAM" id="SSF49899">
    <property type="entry name" value="Concanavalin A-like lectins/glucanases"/>
    <property type="match status" value="1"/>
</dbReference>
<evidence type="ECO:0000313" key="3">
    <source>
        <dbReference type="EMBL" id="OAA62629.1"/>
    </source>
</evidence>
<dbReference type="InterPro" id="IPR000757">
    <property type="entry name" value="Beta-glucanase-like"/>
</dbReference>
<dbReference type="AlphaFoldDB" id="A0A167VHR0"/>
<organism evidence="3 4">
    <name type="scientific">Niveomyces insectorum RCEF 264</name>
    <dbReference type="NCBI Taxonomy" id="1081102"/>
    <lineage>
        <taxon>Eukaryota</taxon>
        <taxon>Fungi</taxon>
        <taxon>Dikarya</taxon>
        <taxon>Ascomycota</taxon>
        <taxon>Pezizomycotina</taxon>
        <taxon>Sordariomycetes</taxon>
        <taxon>Hypocreomycetidae</taxon>
        <taxon>Hypocreales</taxon>
        <taxon>Cordycipitaceae</taxon>
        <taxon>Niveomyces</taxon>
    </lineage>
</organism>
<dbReference type="GO" id="GO:0004553">
    <property type="term" value="F:hydrolase activity, hydrolyzing O-glycosyl compounds"/>
    <property type="evidence" value="ECO:0007669"/>
    <property type="project" value="InterPro"/>
</dbReference>